<accession>A0A2A2HG39</accession>
<reference evidence="8 10" key="2">
    <citation type="journal article" date="2017" name="BMC Genomics">
        <title>Genomic analysis of methanogenic archaea reveals a shift towards energy conservation.</title>
        <authorList>
            <person name="Gilmore S.P."/>
            <person name="Henske J.K."/>
            <person name="Sexton J.A."/>
            <person name="Solomon K.V."/>
            <person name="Seppala S."/>
            <person name="Yoo J.I."/>
            <person name="Huyett L.M."/>
            <person name="Pressman A."/>
            <person name="Cogan J.Z."/>
            <person name="Kivenson V."/>
            <person name="Peng X."/>
            <person name="Tan Y."/>
            <person name="Valentine D.L."/>
            <person name="O'Malley M.A."/>
        </authorList>
    </citation>
    <scope>NUCLEOTIDE SEQUENCE [LARGE SCALE GENOMIC DNA]</scope>
    <source>
        <strain evidence="8 10">1R-7</strain>
    </source>
</reference>
<dbReference type="InterPro" id="IPR036603">
    <property type="entry name" value="RBP11-like"/>
</dbReference>
<dbReference type="Pfam" id="PF13656">
    <property type="entry name" value="RNA_pol_L_2"/>
    <property type="match status" value="1"/>
</dbReference>
<dbReference type="SUPFAM" id="SSF55257">
    <property type="entry name" value="RBP11-like subunits of RNA polymerase"/>
    <property type="match status" value="1"/>
</dbReference>
<comment type="catalytic activity">
    <reaction evidence="5">
        <text>RNA(n) + a ribonucleoside 5'-triphosphate = RNA(n+1) + diphosphate</text>
        <dbReference type="Rhea" id="RHEA:21248"/>
        <dbReference type="Rhea" id="RHEA-COMP:14527"/>
        <dbReference type="Rhea" id="RHEA-COMP:17342"/>
        <dbReference type="ChEBI" id="CHEBI:33019"/>
        <dbReference type="ChEBI" id="CHEBI:61557"/>
        <dbReference type="ChEBI" id="CHEBI:140395"/>
        <dbReference type="EC" id="2.7.7.6"/>
    </reaction>
</comment>
<keyword evidence="10" id="KW-1185">Reference proteome</keyword>
<comment type="similarity">
    <text evidence="4 5">Belongs to the archaeal Rpo11/eukaryotic RPB11/RPC19 RNA polymerase subunit family.</text>
</comment>
<dbReference type="GO" id="GO:0000428">
    <property type="term" value="C:DNA-directed RNA polymerase complex"/>
    <property type="evidence" value="ECO:0007669"/>
    <property type="project" value="UniProtKB-KW"/>
</dbReference>
<dbReference type="Gene3D" id="3.30.1360.10">
    <property type="entry name" value="RNA polymerase, RBP11-like subunit"/>
    <property type="match status" value="1"/>
</dbReference>
<evidence type="ECO:0000256" key="1">
    <source>
        <dbReference type="ARBA" id="ARBA00022478"/>
    </source>
</evidence>
<dbReference type="EMBL" id="LWMS01000020">
    <property type="protein sequence ID" value="PWL08380.1"/>
    <property type="molecule type" value="Genomic_DNA"/>
</dbReference>
<dbReference type="GO" id="GO:0046983">
    <property type="term" value="F:protein dimerization activity"/>
    <property type="evidence" value="ECO:0007669"/>
    <property type="project" value="InterPro"/>
</dbReference>
<dbReference type="PANTHER" id="PTHR13946:SF28">
    <property type="entry name" value="DNA-DIRECTED RNA POLYMERASES I AND III SUBUNIT RPAC2"/>
    <property type="match status" value="1"/>
</dbReference>
<keyword evidence="1 5" id="KW-0240">DNA-directed RNA polymerase</keyword>
<keyword evidence="2 5" id="KW-0963">Cytoplasm</keyword>
<dbReference type="EMBL" id="LMVN01000001">
    <property type="protein sequence ID" value="PAV08288.1"/>
    <property type="molecule type" value="Genomic_DNA"/>
</dbReference>
<dbReference type="InterPro" id="IPR009025">
    <property type="entry name" value="RBP11-like_dimer"/>
</dbReference>
<organism evidence="8 10">
    <name type="scientific">Methanosphaera cuniculi</name>
    <dbReference type="NCBI Taxonomy" id="1077256"/>
    <lineage>
        <taxon>Archaea</taxon>
        <taxon>Methanobacteriati</taxon>
        <taxon>Methanobacteriota</taxon>
        <taxon>Methanomada group</taxon>
        <taxon>Methanobacteria</taxon>
        <taxon>Methanobacteriales</taxon>
        <taxon>Methanobacteriaceae</taxon>
        <taxon>Methanosphaera</taxon>
    </lineage>
</organism>
<sequence>MKIIEEQPDSLVLEITGESHTICNILRKRIMSKDELIAAAYDITHPLIGEPEFEVHCENPKEVLVEAAEEVKQEANDFKDALIKAFDE</sequence>
<dbReference type="NCBIfam" id="NF002240">
    <property type="entry name" value="PRK01146.2-4"/>
    <property type="match status" value="1"/>
</dbReference>
<evidence type="ECO:0000313" key="8">
    <source>
        <dbReference type="EMBL" id="PAV08288.1"/>
    </source>
</evidence>
<evidence type="ECO:0000313" key="11">
    <source>
        <dbReference type="Proteomes" id="UP000246004"/>
    </source>
</evidence>
<evidence type="ECO:0000256" key="4">
    <source>
        <dbReference type="ARBA" id="ARBA00025751"/>
    </source>
</evidence>
<keyword evidence="5" id="KW-0808">Transferase</keyword>
<keyword evidence="3 5" id="KW-0804">Transcription</keyword>
<dbReference type="RefSeq" id="WP_095607942.1">
    <property type="nucleotide sequence ID" value="NZ_CAUHCB010000004.1"/>
</dbReference>
<keyword evidence="6" id="KW-0175">Coiled coil</keyword>
<dbReference type="CDD" id="cd06927">
    <property type="entry name" value="RNAP_L"/>
    <property type="match status" value="1"/>
</dbReference>
<feature type="coiled-coil region" evidence="6">
    <location>
        <begin position="61"/>
        <end position="88"/>
    </location>
</feature>
<evidence type="ECO:0000313" key="10">
    <source>
        <dbReference type="Proteomes" id="UP000217528"/>
    </source>
</evidence>
<feature type="domain" description="DNA-directed RNA polymerase RBP11-like dimerisation" evidence="7">
    <location>
        <begin position="11"/>
        <end position="80"/>
    </location>
</feature>
<comment type="function">
    <text evidence="5">DNA-dependent RNA polymerase (RNAP) catalyzes the transcription of DNA into RNA using the four ribonucleoside triphosphates as substrates.</text>
</comment>
<dbReference type="PANTHER" id="PTHR13946">
    <property type="entry name" value="DNA-DIRECTED RNA POLYMERASE I,II,III"/>
    <property type="match status" value="1"/>
</dbReference>
<evidence type="ECO:0000256" key="5">
    <source>
        <dbReference type="HAMAP-Rule" id="MF_00261"/>
    </source>
</evidence>
<keyword evidence="5" id="KW-0548">Nucleotidyltransferase</keyword>
<evidence type="ECO:0000256" key="2">
    <source>
        <dbReference type="ARBA" id="ARBA00022490"/>
    </source>
</evidence>
<proteinExistence type="inferred from homology"/>
<dbReference type="GO" id="GO:0003899">
    <property type="term" value="F:DNA-directed RNA polymerase activity"/>
    <property type="evidence" value="ECO:0007669"/>
    <property type="project" value="UniProtKB-UniRule"/>
</dbReference>
<comment type="subcellular location">
    <subcellularLocation>
        <location evidence="5">Cytoplasm</location>
    </subcellularLocation>
</comment>
<name>A0A2A2HG39_9EURY</name>
<comment type="subunit">
    <text evidence="5">Part of the RNA polymerase complex.</text>
</comment>
<evidence type="ECO:0000259" key="7">
    <source>
        <dbReference type="Pfam" id="PF13656"/>
    </source>
</evidence>
<comment type="caution">
    <text evidence="8">The sequence shown here is derived from an EMBL/GenBank/DDBJ whole genome shotgun (WGS) entry which is preliminary data.</text>
</comment>
<protein>
    <recommendedName>
        <fullName evidence="5">DNA-directed RNA polymerase subunit Rpo11</fullName>
        <ecNumber evidence="5">2.7.7.6</ecNumber>
    </recommendedName>
    <alternativeName>
        <fullName evidence="5">DNA-directed RNA polymerase subunit L</fullName>
    </alternativeName>
</protein>
<dbReference type="HAMAP" id="MF_00261">
    <property type="entry name" value="RNApol_arch_Rpo11"/>
    <property type="match status" value="1"/>
</dbReference>
<dbReference type="GO" id="GO:0006351">
    <property type="term" value="P:DNA-templated transcription"/>
    <property type="evidence" value="ECO:0007669"/>
    <property type="project" value="UniProtKB-UniRule"/>
</dbReference>
<evidence type="ECO:0000256" key="6">
    <source>
        <dbReference type="SAM" id="Coils"/>
    </source>
</evidence>
<dbReference type="OrthoDB" id="24205at2157"/>
<dbReference type="Proteomes" id="UP000217528">
    <property type="component" value="Unassembled WGS sequence"/>
</dbReference>
<dbReference type="GO" id="GO:0005737">
    <property type="term" value="C:cytoplasm"/>
    <property type="evidence" value="ECO:0007669"/>
    <property type="project" value="UniProtKB-SubCell"/>
</dbReference>
<evidence type="ECO:0000256" key="3">
    <source>
        <dbReference type="ARBA" id="ARBA00023163"/>
    </source>
</evidence>
<dbReference type="Proteomes" id="UP000246004">
    <property type="component" value="Unassembled WGS sequence"/>
</dbReference>
<dbReference type="InterPro" id="IPR022905">
    <property type="entry name" value="Rpo11-like"/>
</dbReference>
<evidence type="ECO:0000313" key="9">
    <source>
        <dbReference type="EMBL" id="PWL08380.1"/>
    </source>
</evidence>
<dbReference type="EC" id="2.7.7.6" evidence="5"/>
<gene>
    <name evidence="5" type="primary">rpo11</name>
    <name evidence="5" type="synonym">rpoL</name>
    <name evidence="8" type="ORF">ASJ82_03625</name>
    <name evidence="9" type="ORF">MSCUN_08190</name>
</gene>
<reference evidence="9 11" key="1">
    <citation type="submission" date="2016-04" db="EMBL/GenBank/DDBJ databases">
        <title>Genome sequence of Methanosphaera cuniculi DSM 4103.</title>
        <authorList>
            <person name="Poehlein A."/>
            <person name="Seedorf H."/>
            <person name="Daniel R."/>
        </authorList>
    </citation>
    <scope>NUCLEOTIDE SEQUENCE [LARGE SCALE GENOMIC DNA]</scope>
    <source>
        <strain evidence="9 11">DSM 4103</strain>
    </source>
</reference>
<dbReference type="AlphaFoldDB" id="A0A2A2HG39"/>